<keyword evidence="3" id="KW-1185">Reference proteome</keyword>
<sequence length="261" mass="30328">IQELKELVKHNPQQLLKNIQDLQKTINKLKEQQPVSIDNPTDFEKKYQNLKETLNSLLKKEQIETEEIEILERKTKEISLVEESNNIATSDLFKKIKEDKNNLSKLKKANQKLEKQLTFFEQIYQVTNSRIKQKEKELEELKNNYLTKVGNYGKEKLQGKFTKLLKFQIDITTSNAPSAIDGKEEIIKKLVGKTSITKDELEQICSLQEQVTQLKLKTQKEFNKVDQTFQINIEKIDRSIVHFESQFSDSASAGTIEVSPK</sequence>
<reference evidence="2 3" key="1">
    <citation type="submission" date="2021-06" db="EMBL/GenBank/DDBJ databases">
        <authorList>
            <person name="Kallberg Y."/>
            <person name="Tangrot J."/>
            <person name="Rosling A."/>
        </authorList>
    </citation>
    <scope>NUCLEOTIDE SEQUENCE [LARGE SCALE GENOMIC DNA]</scope>
    <source>
        <strain evidence="2 3">120-4 pot B 10/14</strain>
    </source>
</reference>
<keyword evidence="1" id="KW-0175">Coiled coil</keyword>
<accession>A0ABN7W8A2</accession>
<evidence type="ECO:0000256" key="1">
    <source>
        <dbReference type="SAM" id="Coils"/>
    </source>
</evidence>
<name>A0ABN7W8A2_GIGMA</name>
<dbReference type="EMBL" id="CAJVQB010034305">
    <property type="protein sequence ID" value="CAG8820985.1"/>
    <property type="molecule type" value="Genomic_DNA"/>
</dbReference>
<evidence type="ECO:0000313" key="3">
    <source>
        <dbReference type="Proteomes" id="UP000789901"/>
    </source>
</evidence>
<feature type="non-terminal residue" evidence="2">
    <location>
        <position position="1"/>
    </location>
</feature>
<comment type="caution">
    <text evidence="2">The sequence shown here is derived from an EMBL/GenBank/DDBJ whole genome shotgun (WGS) entry which is preliminary data.</text>
</comment>
<organism evidence="2 3">
    <name type="scientific">Gigaspora margarita</name>
    <dbReference type="NCBI Taxonomy" id="4874"/>
    <lineage>
        <taxon>Eukaryota</taxon>
        <taxon>Fungi</taxon>
        <taxon>Fungi incertae sedis</taxon>
        <taxon>Mucoromycota</taxon>
        <taxon>Glomeromycotina</taxon>
        <taxon>Glomeromycetes</taxon>
        <taxon>Diversisporales</taxon>
        <taxon>Gigasporaceae</taxon>
        <taxon>Gigaspora</taxon>
    </lineage>
</organism>
<evidence type="ECO:0000313" key="2">
    <source>
        <dbReference type="EMBL" id="CAG8820985.1"/>
    </source>
</evidence>
<gene>
    <name evidence="2" type="ORF">GMARGA_LOCUS27718</name>
</gene>
<proteinExistence type="predicted"/>
<dbReference type="Proteomes" id="UP000789901">
    <property type="component" value="Unassembled WGS sequence"/>
</dbReference>
<feature type="coiled-coil region" evidence="1">
    <location>
        <begin position="12"/>
        <end position="151"/>
    </location>
</feature>
<protein>
    <submittedName>
        <fullName evidence="2">41254_t:CDS:1</fullName>
    </submittedName>
</protein>